<reference evidence="7 8" key="1">
    <citation type="submission" date="2016-07" db="EMBL/GenBank/DDBJ databases">
        <title>Pervasive Adenine N6-methylation of Active Genes in Fungi.</title>
        <authorList>
            <consortium name="DOE Joint Genome Institute"/>
            <person name="Mondo S.J."/>
            <person name="Dannebaum R.O."/>
            <person name="Kuo R.C."/>
            <person name="Labutti K."/>
            <person name="Haridas S."/>
            <person name="Kuo A."/>
            <person name="Salamov A."/>
            <person name="Ahrendt S.R."/>
            <person name="Lipzen A."/>
            <person name="Sullivan W."/>
            <person name="Andreopoulos W.B."/>
            <person name="Clum A."/>
            <person name="Lindquist E."/>
            <person name="Daum C."/>
            <person name="Ramamoorthy G.K."/>
            <person name="Gryganskyi A."/>
            <person name="Culley D."/>
            <person name="Magnuson J.K."/>
            <person name="James T.Y."/>
            <person name="O'Malley M.A."/>
            <person name="Stajich J.E."/>
            <person name="Spatafora J.W."/>
            <person name="Visel A."/>
            <person name="Grigoriev I.V."/>
        </authorList>
    </citation>
    <scope>NUCLEOTIDE SEQUENCE [LARGE SCALE GENOMIC DNA]</scope>
    <source>
        <strain evidence="7 8">NRRL 3116</strain>
    </source>
</reference>
<protein>
    <recommendedName>
        <fullName evidence="9">SEC7 domain-containing protein</fullName>
    </recommendedName>
</protein>
<dbReference type="InterPro" id="IPR011993">
    <property type="entry name" value="PH-like_dom_sf"/>
</dbReference>
<keyword evidence="8" id="KW-1185">Reference proteome</keyword>
<dbReference type="GO" id="GO:0032012">
    <property type="term" value="P:regulation of ARF protein signal transduction"/>
    <property type="evidence" value="ECO:0007669"/>
    <property type="project" value="InterPro"/>
</dbReference>
<dbReference type="GO" id="GO:0005886">
    <property type="term" value="C:plasma membrane"/>
    <property type="evidence" value="ECO:0007669"/>
    <property type="project" value="UniProtKB-SubCell"/>
</dbReference>
<evidence type="ECO:0000313" key="8">
    <source>
        <dbReference type="Proteomes" id="UP000193648"/>
    </source>
</evidence>
<gene>
    <name evidence="7" type="ORF">BCR41DRAFT_341427</name>
</gene>
<dbReference type="FunCoup" id="A0A1Y2GE65">
    <property type="interactions" value="31"/>
</dbReference>
<dbReference type="GeneID" id="33564084"/>
<feature type="region of interest" description="Disordered" evidence="4">
    <location>
        <begin position="123"/>
        <end position="205"/>
    </location>
</feature>
<feature type="compositionally biased region" description="Low complexity" evidence="4">
    <location>
        <begin position="293"/>
        <end position="303"/>
    </location>
</feature>
<feature type="region of interest" description="Disordered" evidence="4">
    <location>
        <begin position="788"/>
        <end position="817"/>
    </location>
</feature>
<dbReference type="InterPro" id="IPR023394">
    <property type="entry name" value="Sec7_C_sf"/>
</dbReference>
<feature type="compositionally biased region" description="Low complexity" evidence="4">
    <location>
        <begin position="75"/>
        <end position="84"/>
    </location>
</feature>
<dbReference type="InterPro" id="IPR001849">
    <property type="entry name" value="PH_domain"/>
</dbReference>
<dbReference type="GO" id="GO:0005085">
    <property type="term" value="F:guanyl-nucleotide exchange factor activity"/>
    <property type="evidence" value="ECO:0007669"/>
    <property type="project" value="InterPro"/>
</dbReference>
<feature type="compositionally biased region" description="Polar residues" evidence="4">
    <location>
        <begin position="237"/>
        <end position="260"/>
    </location>
</feature>
<accession>A0A1Y2GE65</accession>
<evidence type="ECO:0000256" key="2">
    <source>
        <dbReference type="ARBA" id="ARBA00022475"/>
    </source>
</evidence>
<evidence type="ECO:0000313" key="7">
    <source>
        <dbReference type="EMBL" id="ORZ05289.1"/>
    </source>
</evidence>
<dbReference type="RefSeq" id="XP_021876981.1">
    <property type="nucleotide sequence ID" value="XM_022022240.1"/>
</dbReference>
<dbReference type="InterPro" id="IPR035999">
    <property type="entry name" value="Sec7_dom_sf"/>
</dbReference>
<feature type="compositionally biased region" description="Low complexity" evidence="4">
    <location>
        <begin position="127"/>
        <end position="143"/>
    </location>
</feature>
<feature type="region of interest" description="Disordered" evidence="4">
    <location>
        <begin position="1"/>
        <end position="93"/>
    </location>
</feature>
<dbReference type="SUPFAM" id="SSF48425">
    <property type="entry name" value="Sec7 domain"/>
    <property type="match status" value="1"/>
</dbReference>
<dbReference type="SMART" id="SM00222">
    <property type="entry name" value="Sec7"/>
    <property type="match status" value="1"/>
</dbReference>
<sequence length="1417" mass="152689">MDSTDTNTSIRRQPSTILLATAPLSLIGDQSSADTVSGASQSYNSTKNPTPKTSSVALKPPSSTKNNQSSGDKSNNNNNNNNNNRASIGLWSGSKTAASTPNLTNISKHDDFFGPYTLQGAVSGAESVSSPNSNPNPSFTSASESGAGLKSSRSVPESGAGAGLRAHVSEHSSSSTASSFQQRRKRSESIGGLKSTAGTISRMVRKSSSNLLRKLAKNFDDKDAPPIPAMPAHNDICHQSPSSSPVNSDFPVSNVTTPTSELPPLSAKSSMGFGTQDGLMSQEKETEKKLQEKSPPFSAPASSVVSHQVPISISKSSRVSNLDIEVDLELSTSASTVESWLKRQSDLGDIPTSTDTTSKPPITSSSLNTERDPQPSIGLRHPSDTSVASTVDEDDSESEDVVVPIPSALTISSNRLSQLLEAELAQSGKLSGDEVQHQHNNGHAPVKTALSANARNSIRFSEFGLMTSPTKEQPSTSLQNLFGLDQEKPSSRRPVSIFVPLGTPTNAVAIDGHLQTPTHDIYEEIPHKPSLITPDSSVHSSPALIVRRSSDTPEHETPQDHNISGLSLSLPVTGSGMRPATICVSPKDANKLMLTKPSNMGDEDESLEAQAQRSSRLCFKEDESFLKRDEISIFLGQAKPFNRMVLTHYMNNFDFSGKRLDVAFRQLCQKLVLKGETQEVDRVLEGFAQRYVDCNPRSIFGTKDVVHAISYSILLLNTDLHVVQQSSSSKMSRSAFVKNTLQVVQAQTLQQQQMEERASEDSSIHGTSFARTGSGDLSVYGGIKKRTPSVKSWKSSTSHQSRSSKMGADPKANGGHGNGKWWMGELESLLKDIYSAVKHNQILLPSTSSGISSSKLSKQAQSSATPDSGFGFSLGGGAFGLSHQAPANLGNGSLFGAMGRRNSLNVWSKQLRQEAIQRPNSQIAENGHHPSQSPSTRYSVIPESSMSSSKETFPASLTPPTSSSRPIRLMSSPLPSPVLSVFSNHDTQSIQPITASSSNSDIRSHPGHQARYRMEGILHRKHLLERADRKASHRAWRQFLVVLDQGGLSMFKADGQQGQAFDEQGVLLDEIPLQHTITNILPPPGYSSSRRHVFAVQLHTGGVYLFQTATTRDCEDWARTCNYWAARTSKEPLQGGVVNMDYGWGRSLDLLANSNLSEGLHSNTMASTTSVYSTSSSSSATNVPNGGVKSSSSSNLTPIGLTTPSSTNSEDEDAKLMNSTSYTGSSNFLNNPPLPVPPPVTPSPPSSSVSGVHNGNGSHLFGSSGSGSGRASSIKSTSSKHSGTGGSGVPLGDRVLLFEWTSPLPTMSMSQLSEEDQCENLKRYVLGLEAEMEIHQEHRGPMLKLFLPKSQNYSKAFNNWERRSRYLLKEMVKYQIYVECLEQSLQLQRDAEAAEAAETETLKSELQYLDVDNDEDE</sequence>
<evidence type="ECO:0000256" key="4">
    <source>
        <dbReference type="SAM" id="MobiDB-lite"/>
    </source>
</evidence>
<keyword evidence="2" id="KW-1003">Cell membrane</keyword>
<proteinExistence type="predicted"/>
<evidence type="ECO:0000256" key="3">
    <source>
        <dbReference type="ARBA" id="ARBA00023136"/>
    </source>
</evidence>
<dbReference type="GO" id="GO:0005543">
    <property type="term" value="F:phospholipid binding"/>
    <property type="evidence" value="ECO:0007669"/>
    <property type="project" value="InterPro"/>
</dbReference>
<feature type="region of interest" description="Disordered" evidence="4">
    <location>
        <begin position="922"/>
        <end position="970"/>
    </location>
</feature>
<dbReference type="Gene3D" id="1.10.1000.11">
    <property type="entry name" value="Arf Nucleotide-binding Site Opener,domain 2"/>
    <property type="match status" value="1"/>
</dbReference>
<feature type="compositionally biased region" description="Polar residues" evidence="4">
    <location>
        <begin position="1"/>
        <end position="18"/>
    </location>
</feature>
<feature type="domain" description="SEC7" evidence="6">
    <location>
        <begin position="586"/>
        <end position="756"/>
    </location>
</feature>
<dbReference type="InterPro" id="IPR000904">
    <property type="entry name" value="Sec7_dom"/>
</dbReference>
<feature type="compositionally biased region" description="Low complexity" evidence="4">
    <location>
        <begin position="1246"/>
        <end position="1282"/>
    </location>
</feature>
<dbReference type="PRINTS" id="PR00683">
    <property type="entry name" value="SPECTRINPH"/>
</dbReference>
<dbReference type="SMART" id="SM00233">
    <property type="entry name" value="PH"/>
    <property type="match status" value="1"/>
</dbReference>
<comment type="subcellular location">
    <subcellularLocation>
        <location evidence="1">Cell membrane</location>
    </subcellularLocation>
</comment>
<dbReference type="Proteomes" id="UP000193648">
    <property type="component" value="Unassembled WGS sequence"/>
</dbReference>
<dbReference type="PANTHER" id="PTHR10663:SF373">
    <property type="entry name" value="PH AND SEC7 DOMAIN-CONTAINING PROTEIN C11E3.11C"/>
    <property type="match status" value="1"/>
</dbReference>
<feature type="region of interest" description="Disordered" evidence="4">
    <location>
        <begin position="219"/>
        <end position="303"/>
    </location>
</feature>
<comment type="caution">
    <text evidence="7">The sequence shown here is derived from an EMBL/GenBank/DDBJ whole genome shotgun (WGS) entry which is preliminary data.</text>
</comment>
<feature type="compositionally biased region" description="Pro residues" evidence="4">
    <location>
        <begin position="1232"/>
        <end position="1245"/>
    </location>
</feature>
<feature type="compositionally biased region" description="Polar residues" evidence="4">
    <location>
        <begin position="351"/>
        <end position="368"/>
    </location>
</feature>
<dbReference type="EMBL" id="MCFF01000051">
    <property type="protein sequence ID" value="ORZ05289.1"/>
    <property type="molecule type" value="Genomic_DNA"/>
</dbReference>
<feature type="region of interest" description="Disordered" evidence="4">
    <location>
        <begin position="346"/>
        <end position="401"/>
    </location>
</feature>
<dbReference type="OrthoDB" id="2157641at2759"/>
<dbReference type="Pfam" id="PF01369">
    <property type="entry name" value="Sec7"/>
    <property type="match status" value="1"/>
</dbReference>
<feature type="compositionally biased region" description="Polar residues" evidence="4">
    <location>
        <begin position="1182"/>
        <end position="1208"/>
    </location>
</feature>
<feature type="region of interest" description="Disordered" evidence="4">
    <location>
        <begin position="847"/>
        <end position="866"/>
    </location>
</feature>
<dbReference type="PROSITE" id="PS50003">
    <property type="entry name" value="PH_DOMAIN"/>
    <property type="match status" value="1"/>
</dbReference>
<dbReference type="SUPFAM" id="SSF50729">
    <property type="entry name" value="PH domain-like"/>
    <property type="match status" value="1"/>
</dbReference>
<dbReference type="InterPro" id="IPR001605">
    <property type="entry name" value="PH_dom-spectrin-type"/>
</dbReference>
<evidence type="ECO:0008006" key="9">
    <source>
        <dbReference type="Google" id="ProtNLM"/>
    </source>
</evidence>
<evidence type="ECO:0000256" key="1">
    <source>
        <dbReference type="ARBA" id="ARBA00004236"/>
    </source>
</evidence>
<feature type="region of interest" description="Disordered" evidence="4">
    <location>
        <begin position="1170"/>
        <end position="1288"/>
    </location>
</feature>
<dbReference type="InterPro" id="IPR041681">
    <property type="entry name" value="PH_9"/>
</dbReference>
<feature type="compositionally biased region" description="Low complexity" evidence="4">
    <location>
        <begin position="1170"/>
        <end position="1181"/>
    </location>
</feature>
<keyword evidence="3" id="KW-0472">Membrane</keyword>
<evidence type="ECO:0000259" key="6">
    <source>
        <dbReference type="PROSITE" id="PS50190"/>
    </source>
</evidence>
<feature type="compositionally biased region" description="Polar residues" evidence="4">
    <location>
        <begin position="28"/>
        <end position="74"/>
    </location>
</feature>
<feature type="compositionally biased region" description="Acidic residues" evidence="4">
    <location>
        <begin position="391"/>
        <end position="400"/>
    </location>
</feature>
<feature type="compositionally biased region" description="Low complexity" evidence="4">
    <location>
        <begin position="789"/>
        <end position="805"/>
    </location>
</feature>
<organism evidence="7 8">
    <name type="scientific">Lobosporangium transversale</name>
    <dbReference type="NCBI Taxonomy" id="64571"/>
    <lineage>
        <taxon>Eukaryota</taxon>
        <taxon>Fungi</taxon>
        <taxon>Fungi incertae sedis</taxon>
        <taxon>Mucoromycota</taxon>
        <taxon>Mortierellomycotina</taxon>
        <taxon>Mortierellomycetes</taxon>
        <taxon>Mortierellales</taxon>
        <taxon>Mortierellaceae</taxon>
        <taxon>Lobosporangium</taxon>
    </lineage>
</organism>
<dbReference type="InParanoid" id="A0A1Y2GE65"/>
<dbReference type="Pfam" id="PF15410">
    <property type="entry name" value="PH_9"/>
    <property type="match status" value="1"/>
</dbReference>
<feature type="domain" description="PH" evidence="5">
    <location>
        <begin position="1011"/>
        <end position="1126"/>
    </location>
</feature>
<dbReference type="PROSITE" id="PS50190">
    <property type="entry name" value="SEC7"/>
    <property type="match status" value="1"/>
</dbReference>
<feature type="compositionally biased region" description="Basic and acidic residues" evidence="4">
    <location>
        <begin position="282"/>
        <end position="292"/>
    </location>
</feature>
<dbReference type="PANTHER" id="PTHR10663">
    <property type="entry name" value="GUANYL-NUCLEOTIDE EXCHANGE FACTOR"/>
    <property type="match status" value="1"/>
</dbReference>
<feature type="compositionally biased region" description="Polar residues" evidence="4">
    <location>
        <begin position="922"/>
        <end position="951"/>
    </location>
</feature>
<dbReference type="Gene3D" id="2.30.29.30">
    <property type="entry name" value="Pleckstrin-homology domain (PH domain)/Phosphotyrosine-binding domain (PTB)"/>
    <property type="match status" value="1"/>
</dbReference>
<dbReference type="STRING" id="64571.A0A1Y2GE65"/>
<evidence type="ECO:0000259" key="5">
    <source>
        <dbReference type="PROSITE" id="PS50003"/>
    </source>
</evidence>
<name>A0A1Y2GE65_9FUNG</name>